<feature type="region of interest" description="Disordered" evidence="4">
    <location>
        <begin position="234"/>
        <end position="258"/>
    </location>
</feature>
<dbReference type="Gene3D" id="2.60.40.10">
    <property type="entry name" value="Immunoglobulins"/>
    <property type="match status" value="2"/>
</dbReference>
<evidence type="ECO:0000256" key="6">
    <source>
        <dbReference type="SAM" id="SignalP"/>
    </source>
</evidence>
<keyword evidence="3 5" id="KW-0472">Membrane</keyword>
<dbReference type="PROSITE" id="PS50835">
    <property type="entry name" value="IG_LIKE"/>
    <property type="match status" value="2"/>
</dbReference>
<evidence type="ECO:0000313" key="9">
    <source>
        <dbReference type="Proteomes" id="UP001046870"/>
    </source>
</evidence>
<accession>A0A9D3PCQ7</accession>
<name>A0A9D3PCQ7_MEGAT</name>
<keyword evidence="5" id="KW-1133">Transmembrane helix</keyword>
<evidence type="ECO:0000256" key="2">
    <source>
        <dbReference type="ARBA" id="ARBA00022692"/>
    </source>
</evidence>
<feature type="signal peptide" evidence="6">
    <location>
        <begin position="1"/>
        <end position="18"/>
    </location>
</feature>
<evidence type="ECO:0000259" key="7">
    <source>
        <dbReference type="PROSITE" id="PS50835"/>
    </source>
</evidence>
<dbReference type="SUPFAM" id="SSF48726">
    <property type="entry name" value="Immunoglobulin"/>
    <property type="match status" value="2"/>
</dbReference>
<feature type="domain" description="Ig-like" evidence="7">
    <location>
        <begin position="14"/>
        <end position="125"/>
    </location>
</feature>
<dbReference type="Pfam" id="PF07686">
    <property type="entry name" value="V-set"/>
    <property type="match status" value="2"/>
</dbReference>
<proteinExistence type="predicted"/>
<dbReference type="InterPro" id="IPR003599">
    <property type="entry name" value="Ig_sub"/>
</dbReference>
<dbReference type="InterPro" id="IPR007110">
    <property type="entry name" value="Ig-like_dom"/>
</dbReference>
<feature type="chain" id="PRO_5038350878" description="Ig-like domain-containing protein" evidence="6">
    <location>
        <begin position="19"/>
        <end position="347"/>
    </location>
</feature>
<sequence>MAPVTCILLLLLLPGALGDVSTVKDLVVLEGRSVTIPCHYDPQYTRHVKYWCRGTLKDFCSSLARTDSPPRAGGKVAIADDPVQRVFTVTMTDLQEGDSGWYWCGVEVGGMWRADDTASVYITVTHGMSVLNSMVVGEEGGSVSIQCLYGYRHRDSVKKWCRSGDWGSCVSTDANGTLEGGPVRIRDDRSGAFTVTVRVLEPRDAGWYWCAAGQQQVPVHLTVAPRSTTLLSSTAEGAPMTSLPATAPSRPKAPSLSTVAMEPDKGGQDFYSNPVLGSPLMICGTLLLLAVVVMVPWNMWYQYKRIQRRRNMDELATSLSMYPGCEGDQAKTSVLFLNTASQQVHML</sequence>
<keyword evidence="9" id="KW-1185">Reference proteome</keyword>
<evidence type="ECO:0000256" key="5">
    <source>
        <dbReference type="SAM" id="Phobius"/>
    </source>
</evidence>
<dbReference type="PANTHER" id="PTHR11860:SF87">
    <property type="entry name" value="CMRF35-LIKE MOLECULE 8"/>
    <property type="match status" value="1"/>
</dbReference>
<evidence type="ECO:0000256" key="4">
    <source>
        <dbReference type="SAM" id="MobiDB-lite"/>
    </source>
</evidence>
<feature type="domain" description="Ig-like" evidence="7">
    <location>
        <begin position="139"/>
        <end position="222"/>
    </location>
</feature>
<dbReference type="PANTHER" id="PTHR11860">
    <property type="entry name" value="POLYMERIC-IMMUNOGLOBULIN RECEPTOR"/>
    <property type="match status" value="1"/>
</dbReference>
<dbReference type="OrthoDB" id="8865476at2759"/>
<dbReference type="EMBL" id="JAFDVH010000024">
    <property type="protein sequence ID" value="KAG7455113.1"/>
    <property type="molecule type" value="Genomic_DNA"/>
</dbReference>
<keyword evidence="6" id="KW-0732">Signal</keyword>
<dbReference type="Proteomes" id="UP001046870">
    <property type="component" value="Chromosome 24"/>
</dbReference>
<dbReference type="InterPro" id="IPR013106">
    <property type="entry name" value="Ig_V-set"/>
</dbReference>
<evidence type="ECO:0000256" key="1">
    <source>
        <dbReference type="ARBA" id="ARBA00004370"/>
    </source>
</evidence>
<dbReference type="InterPro" id="IPR050671">
    <property type="entry name" value="CD300_family_receptors"/>
</dbReference>
<dbReference type="InterPro" id="IPR036179">
    <property type="entry name" value="Ig-like_dom_sf"/>
</dbReference>
<organism evidence="8 9">
    <name type="scientific">Megalops atlanticus</name>
    <name type="common">Tarpon</name>
    <name type="synonym">Clupea gigantea</name>
    <dbReference type="NCBI Taxonomy" id="7932"/>
    <lineage>
        <taxon>Eukaryota</taxon>
        <taxon>Metazoa</taxon>
        <taxon>Chordata</taxon>
        <taxon>Craniata</taxon>
        <taxon>Vertebrata</taxon>
        <taxon>Euteleostomi</taxon>
        <taxon>Actinopterygii</taxon>
        <taxon>Neopterygii</taxon>
        <taxon>Teleostei</taxon>
        <taxon>Elopiformes</taxon>
        <taxon>Megalopidae</taxon>
        <taxon>Megalops</taxon>
    </lineage>
</organism>
<dbReference type="InterPro" id="IPR013783">
    <property type="entry name" value="Ig-like_fold"/>
</dbReference>
<dbReference type="GO" id="GO:0004888">
    <property type="term" value="F:transmembrane signaling receptor activity"/>
    <property type="evidence" value="ECO:0007669"/>
    <property type="project" value="TreeGrafter"/>
</dbReference>
<comment type="subcellular location">
    <subcellularLocation>
        <location evidence="1">Membrane</location>
    </subcellularLocation>
</comment>
<protein>
    <recommendedName>
        <fullName evidence="7">Ig-like domain-containing protein</fullName>
    </recommendedName>
</protein>
<dbReference type="GO" id="GO:0005886">
    <property type="term" value="C:plasma membrane"/>
    <property type="evidence" value="ECO:0007669"/>
    <property type="project" value="TreeGrafter"/>
</dbReference>
<dbReference type="SMART" id="SM00409">
    <property type="entry name" value="IG"/>
    <property type="match status" value="2"/>
</dbReference>
<evidence type="ECO:0000313" key="8">
    <source>
        <dbReference type="EMBL" id="KAG7455113.1"/>
    </source>
</evidence>
<evidence type="ECO:0000256" key="3">
    <source>
        <dbReference type="ARBA" id="ARBA00023136"/>
    </source>
</evidence>
<comment type="caution">
    <text evidence="8">The sequence shown here is derived from an EMBL/GenBank/DDBJ whole genome shotgun (WGS) entry which is preliminary data.</text>
</comment>
<gene>
    <name evidence="8" type="ORF">MATL_G00252940</name>
</gene>
<keyword evidence="2 5" id="KW-0812">Transmembrane</keyword>
<dbReference type="CDD" id="cd05716">
    <property type="entry name" value="IgV_pIgR_like"/>
    <property type="match status" value="2"/>
</dbReference>
<feature type="transmembrane region" description="Helical" evidence="5">
    <location>
        <begin position="279"/>
        <end position="300"/>
    </location>
</feature>
<reference evidence="8" key="1">
    <citation type="submission" date="2021-01" db="EMBL/GenBank/DDBJ databases">
        <authorList>
            <person name="Zahm M."/>
            <person name="Roques C."/>
            <person name="Cabau C."/>
            <person name="Klopp C."/>
            <person name="Donnadieu C."/>
            <person name="Jouanno E."/>
            <person name="Lampietro C."/>
            <person name="Louis A."/>
            <person name="Herpin A."/>
            <person name="Echchiki A."/>
            <person name="Berthelot C."/>
            <person name="Parey E."/>
            <person name="Roest-Crollius H."/>
            <person name="Braasch I."/>
            <person name="Postlethwait J."/>
            <person name="Bobe J."/>
            <person name="Montfort J."/>
            <person name="Bouchez O."/>
            <person name="Begum T."/>
            <person name="Mejri S."/>
            <person name="Adams A."/>
            <person name="Chen W.-J."/>
            <person name="Guiguen Y."/>
        </authorList>
    </citation>
    <scope>NUCLEOTIDE SEQUENCE</scope>
    <source>
        <strain evidence="8">YG-15Mar2019-1</strain>
        <tissue evidence="8">Brain</tissue>
    </source>
</reference>
<dbReference type="AlphaFoldDB" id="A0A9D3PCQ7"/>